<evidence type="ECO:0000259" key="4">
    <source>
        <dbReference type="Pfam" id="PF03135"/>
    </source>
</evidence>
<dbReference type="AlphaFoldDB" id="A0A286GST3"/>
<dbReference type="RefSeq" id="WP_097280432.1">
    <property type="nucleotide sequence ID" value="NZ_OCNJ01000008.1"/>
</dbReference>
<name>A0A286GST3_9PROT</name>
<feature type="domain" description="CagE TrbE VirB component of type IV transporter system central" evidence="4">
    <location>
        <begin position="187"/>
        <end position="366"/>
    </location>
</feature>
<evidence type="ECO:0000313" key="6">
    <source>
        <dbReference type="Proteomes" id="UP000219621"/>
    </source>
</evidence>
<dbReference type="Proteomes" id="UP000219621">
    <property type="component" value="Unassembled WGS sequence"/>
</dbReference>
<keyword evidence="3" id="KW-0067">ATP-binding</keyword>
<dbReference type="Pfam" id="PF03135">
    <property type="entry name" value="CagE_TrbE_VirB"/>
    <property type="match status" value="1"/>
</dbReference>
<evidence type="ECO:0000313" key="5">
    <source>
        <dbReference type="EMBL" id="SOD98605.1"/>
    </source>
</evidence>
<gene>
    <name evidence="5" type="ORF">SAMN05421508_10824</name>
</gene>
<dbReference type="OrthoDB" id="9816422at2"/>
<accession>A0A286GST3</accession>
<sequence length="793" mass="86220">MIWPDVIATGVMAALGGAVAVPAARRMVLGDVKQDWLQGELELDHIAGDGCTVVGKDGALSRVWRLRGVSYDAKVEQEQLALLLGRQALLHQLGGKGLQLRWLAVKRRRPLSCAGHWPHPTLAEIGAAETARYQSSYEVEWYLIATGRLHHVLADADQAVASSLAAYKPEAVTKPDDPNEPCPLTGLLNGLVSGEYRRDLKAQSRSLSGSLPACDLHFEPSGIVRSFGPQPAVHRIIGIREWPEAVSGRLIGDLLALDGDLEIVQVCDPFDRDKALLMYKRQERAQRTALIGNAALASETAAVLELLSDGSSTLFVTQFQVIARAKDELALAQLVKRICEVLGDRRISYSVETTGAPVCWFGRLPTAPAKRAVVPGGRLLRPLVLRDQNIAALWPVHHAPRGLESGPFGPQPVRYFMTPSGGAYAFQFHVADKPQSLGHFLVFAPSGGGKSTLLMHLLGGLAKFDRVRSYIFDSKEGTRFMVEGMGGAYQSYDKLALNPLDVGADTPAARNRVYAILRALCGGLDLTAEDKDALSHAVDLAFHLDPPHRTLNEIFDHAFARRSDLRRHFSQWVVDDKGNTGMHAHVFNAPHDSLAGVLDHYMVGINMNEALGDPDLGPPVVAHIASSIGQTAARNSRGFVIFIDEAAKLLQNAGFLDLAVEMFREYRKLNGVVGMAFQDPAALFKTGRADAFVESCATLIFLPNANAKAETFAPFGLNDEQLAFCLGQTVTGGRRQALVVKRDGATGFDESAILDIDLSFLGGALRFYRSGADANADLDRLKTTWGDQWHRHL</sequence>
<dbReference type="InterPro" id="IPR018145">
    <property type="entry name" value="CagE_TrbE_VirB_cntrl_dom"/>
</dbReference>
<dbReference type="InterPro" id="IPR027417">
    <property type="entry name" value="P-loop_NTPase"/>
</dbReference>
<reference evidence="6" key="1">
    <citation type="submission" date="2017-09" db="EMBL/GenBank/DDBJ databases">
        <authorList>
            <person name="Varghese N."/>
            <person name="Submissions S."/>
        </authorList>
    </citation>
    <scope>NUCLEOTIDE SEQUENCE [LARGE SCALE GENOMIC DNA]</scope>
    <source>
        <strain evidence="6">USBA 140</strain>
    </source>
</reference>
<dbReference type="PANTHER" id="PTHR30121:SF12">
    <property type="entry name" value="TYPE IV SECRETION SYSTEM PROTEIN CAGE"/>
    <property type="match status" value="1"/>
</dbReference>
<proteinExistence type="inferred from homology"/>
<evidence type="ECO:0000256" key="3">
    <source>
        <dbReference type="ARBA" id="ARBA00022840"/>
    </source>
</evidence>
<organism evidence="5 6">
    <name type="scientific">Caenispirillum bisanense</name>
    <dbReference type="NCBI Taxonomy" id="414052"/>
    <lineage>
        <taxon>Bacteria</taxon>
        <taxon>Pseudomonadati</taxon>
        <taxon>Pseudomonadota</taxon>
        <taxon>Alphaproteobacteria</taxon>
        <taxon>Rhodospirillales</taxon>
        <taxon>Novispirillaceae</taxon>
        <taxon>Caenispirillum</taxon>
    </lineage>
</organism>
<dbReference type="InterPro" id="IPR051162">
    <property type="entry name" value="T4SS_component"/>
</dbReference>
<dbReference type="PANTHER" id="PTHR30121">
    <property type="entry name" value="UNCHARACTERIZED PROTEIN YJGR-RELATED"/>
    <property type="match status" value="1"/>
</dbReference>
<dbReference type="Gene3D" id="3.40.50.300">
    <property type="entry name" value="P-loop containing nucleotide triphosphate hydrolases"/>
    <property type="match status" value="2"/>
</dbReference>
<keyword evidence="2" id="KW-0547">Nucleotide-binding</keyword>
<protein>
    <submittedName>
        <fullName evidence="5">Type IV secretion system protein VirB4</fullName>
    </submittedName>
</protein>
<evidence type="ECO:0000256" key="1">
    <source>
        <dbReference type="ARBA" id="ARBA00006512"/>
    </source>
</evidence>
<dbReference type="SUPFAM" id="SSF52540">
    <property type="entry name" value="P-loop containing nucleoside triphosphate hydrolases"/>
    <property type="match status" value="1"/>
</dbReference>
<keyword evidence="6" id="KW-1185">Reference proteome</keyword>
<comment type="similarity">
    <text evidence="1">Belongs to the TrbE/VirB4 family.</text>
</comment>
<dbReference type="EMBL" id="OCNJ01000008">
    <property type="protein sequence ID" value="SOD98605.1"/>
    <property type="molecule type" value="Genomic_DNA"/>
</dbReference>
<dbReference type="GO" id="GO:0005524">
    <property type="term" value="F:ATP binding"/>
    <property type="evidence" value="ECO:0007669"/>
    <property type="project" value="UniProtKB-KW"/>
</dbReference>
<evidence type="ECO:0000256" key="2">
    <source>
        <dbReference type="ARBA" id="ARBA00022741"/>
    </source>
</evidence>